<dbReference type="EMBL" id="ANAH02000007">
    <property type="protein sequence ID" value="EPX62792.1"/>
    <property type="molecule type" value="Genomic_DNA"/>
</dbReference>
<evidence type="ECO:0000313" key="2">
    <source>
        <dbReference type="EMBL" id="EPX62792.1"/>
    </source>
</evidence>
<evidence type="ECO:0000313" key="3">
    <source>
        <dbReference type="Proteomes" id="UP000011682"/>
    </source>
</evidence>
<protein>
    <recommendedName>
        <fullName evidence="4">Lipoprotein</fullName>
    </recommendedName>
</protein>
<sequence length="182" mass="20086">MKKQVAFLLTSLSLLTSACGVEQPADNEANQLLDQASADESFRATVSWLAKAKDIQVDLGQGVVEHKEGATRLTFALPSEEVSGLSFEVRPDGSTRVYTNERLNEEPEDRSAQAACGRYVSSDSCTTGPYSTGEYCANNAPLYAYTDYTRETYQYGRKVFHKQSWKSCQWTAQSTTCTNTCS</sequence>
<dbReference type="PROSITE" id="PS51257">
    <property type="entry name" value="PROKAR_LIPOPROTEIN"/>
    <property type="match status" value="1"/>
</dbReference>
<gene>
    <name evidence="2" type="ORF">D187_008980</name>
</gene>
<name>S9PK11_CYSF2</name>
<feature type="chain" id="PRO_5004567574" description="Lipoprotein" evidence="1">
    <location>
        <begin position="19"/>
        <end position="182"/>
    </location>
</feature>
<dbReference type="RefSeq" id="WP_002621699.1">
    <property type="nucleotide sequence ID" value="NZ_ANAH02000007.1"/>
</dbReference>
<keyword evidence="3" id="KW-1185">Reference proteome</keyword>
<evidence type="ECO:0000256" key="1">
    <source>
        <dbReference type="SAM" id="SignalP"/>
    </source>
</evidence>
<organism evidence="2 3">
    <name type="scientific">Cystobacter fuscus (strain ATCC 25194 / DSM 2262 / NBRC 100088 / M29)</name>
    <dbReference type="NCBI Taxonomy" id="1242864"/>
    <lineage>
        <taxon>Bacteria</taxon>
        <taxon>Pseudomonadati</taxon>
        <taxon>Myxococcota</taxon>
        <taxon>Myxococcia</taxon>
        <taxon>Myxococcales</taxon>
        <taxon>Cystobacterineae</taxon>
        <taxon>Archangiaceae</taxon>
        <taxon>Cystobacter</taxon>
    </lineage>
</organism>
<proteinExistence type="predicted"/>
<evidence type="ECO:0008006" key="4">
    <source>
        <dbReference type="Google" id="ProtNLM"/>
    </source>
</evidence>
<reference evidence="2" key="1">
    <citation type="submission" date="2013-05" db="EMBL/GenBank/DDBJ databases">
        <title>Genome assembly of Cystobacter fuscus DSM 2262.</title>
        <authorList>
            <person name="Sharma G."/>
            <person name="Khatri I."/>
            <person name="Kaur C."/>
            <person name="Mayilraj S."/>
            <person name="Subramanian S."/>
        </authorList>
    </citation>
    <scope>NUCLEOTIDE SEQUENCE [LARGE SCALE GENOMIC DNA]</scope>
    <source>
        <strain evidence="2">DSM 2262</strain>
    </source>
</reference>
<feature type="signal peptide" evidence="1">
    <location>
        <begin position="1"/>
        <end position="18"/>
    </location>
</feature>
<dbReference type="Proteomes" id="UP000011682">
    <property type="component" value="Unassembled WGS sequence"/>
</dbReference>
<comment type="caution">
    <text evidence="2">The sequence shown here is derived from an EMBL/GenBank/DDBJ whole genome shotgun (WGS) entry which is preliminary data.</text>
</comment>
<dbReference type="OrthoDB" id="9927530at2"/>
<dbReference type="AlphaFoldDB" id="S9PK11"/>
<keyword evidence="1" id="KW-0732">Signal</keyword>
<accession>S9PK11</accession>